<protein>
    <recommendedName>
        <fullName evidence="3">Glucanase</fullName>
        <ecNumber evidence="3">3.2.1.-</ecNumber>
    </recommendedName>
</protein>
<keyword evidence="3" id="KW-0624">Polysaccharide degradation</keyword>
<dbReference type="AlphaFoldDB" id="A0A1I1FRC8"/>
<keyword evidence="5" id="KW-1185">Reference proteome</keyword>
<dbReference type="PIRSF" id="PIRSF001100">
    <property type="entry name" value="Beta_cellobiohydrolase"/>
    <property type="match status" value="1"/>
</dbReference>
<dbReference type="GO" id="GO:0030245">
    <property type="term" value="P:cellulose catabolic process"/>
    <property type="evidence" value="ECO:0007669"/>
    <property type="project" value="UniProtKB-KW"/>
</dbReference>
<keyword evidence="3" id="KW-0119">Carbohydrate metabolism</keyword>
<dbReference type="Proteomes" id="UP000198832">
    <property type="component" value="Unassembled WGS sequence"/>
</dbReference>
<evidence type="ECO:0000256" key="2">
    <source>
        <dbReference type="PIRSR" id="PIRSR001100-2"/>
    </source>
</evidence>
<feature type="binding site" evidence="2">
    <location>
        <position position="199"/>
    </location>
    <ligand>
        <name>substrate</name>
    </ligand>
</feature>
<name>A0A1I1FRC8_9ACTN</name>
<dbReference type="GO" id="GO:0004553">
    <property type="term" value="F:hydrolase activity, hydrolyzing O-glycosyl compounds"/>
    <property type="evidence" value="ECO:0007669"/>
    <property type="project" value="InterPro"/>
</dbReference>
<dbReference type="OrthoDB" id="309899at2"/>
<evidence type="ECO:0000256" key="1">
    <source>
        <dbReference type="PIRSR" id="PIRSR001100-1"/>
    </source>
</evidence>
<dbReference type="SUPFAM" id="SSF51989">
    <property type="entry name" value="Glycosyl hydrolases family 6, cellulases"/>
    <property type="match status" value="1"/>
</dbReference>
<dbReference type="EMBL" id="FOLB01000003">
    <property type="protein sequence ID" value="SFC00158.1"/>
    <property type="molecule type" value="Genomic_DNA"/>
</dbReference>
<evidence type="ECO:0000313" key="4">
    <source>
        <dbReference type="EMBL" id="SFC00158.1"/>
    </source>
</evidence>
<feature type="chain" id="PRO_5011333073" description="Glucanase" evidence="3">
    <location>
        <begin position="32"/>
        <end position="358"/>
    </location>
</feature>
<dbReference type="PANTHER" id="PTHR34876:SF4">
    <property type="entry name" value="1,4-BETA-D-GLUCAN CELLOBIOHYDROLASE C-RELATED"/>
    <property type="match status" value="1"/>
</dbReference>
<dbReference type="Gene3D" id="3.20.20.40">
    <property type="entry name" value="1, 4-beta cellobiohydrolase"/>
    <property type="match status" value="1"/>
</dbReference>
<evidence type="ECO:0000256" key="3">
    <source>
        <dbReference type="RuleBase" id="RU361186"/>
    </source>
</evidence>
<accession>A0A1I1FRC8</accession>
<dbReference type="STRING" id="574651.SAMN04487968_10343"/>
<keyword evidence="3" id="KW-0732">Signal</keyword>
<dbReference type="RefSeq" id="WP_091120942.1">
    <property type="nucleotide sequence ID" value="NZ_FOLB01000003.1"/>
</dbReference>
<dbReference type="PANTHER" id="PTHR34876">
    <property type="match status" value="1"/>
</dbReference>
<dbReference type="PRINTS" id="PR00733">
    <property type="entry name" value="GLHYDRLASE6"/>
</dbReference>
<keyword evidence="3 4" id="KW-0378">Hydrolase</keyword>
<dbReference type="Pfam" id="PF01341">
    <property type="entry name" value="Glyco_hydro_6"/>
    <property type="match status" value="1"/>
</dbReference>
<proteinExistence type="inferred from homology"/>
<gene>
    <name evidence="4" type="ORF">SAMN04487968_10343</name>
</gene>
<keyword evidence="3" id="KW-0326">Glycosidase</keyword>
<feature type="binding site" evidence="2">
    <location>
        <position position="77"/>
    </location>
    <ligand>
        <name>substrate</name>
    </ligand>
</feature>
<reference evidence="4 5" key="1">
    <citation type="submission" date="2016-10" db="EMBL/GenBank/DDBJ databases">
        <authorList>
            <person name="de Groot N.N."/>
        </authorList>
    </citation>
    <scope>NUCLEOTIDE SEQUENCE [LARGE SCALE GENOMIC DNA]</scope>
    <source>
        <strain evidence="4 5">CGMCC 1.7056</strain>
    </source>
</reference>
<organism evidence="4 5">
    <name type="scientific">Nocardioides terrae</name>
    <dbReference type="NCBI Taxonomy" id="574651"/>
    <lineage>
        <taxon>Bacteria</taxon>
        <taxon>Bacillati</taxon>
        <taxon>Actinomycetota</taxon>
        <taxon>Actinomycetes</taxon>
        <taxon>Propionibacteriales</taxon>
        <taxon>Nocardioidaceae</taxon>
        <taxon>Nocardioides</taxon>
    </lineage>
</organism>
<comment type="similarity">
    <text evidence="3">Belongs to the glycosyl hydrolase family 6.</text>
</comment>
<evidence type="ECO:0000313" key="5">
    <source>
        <dbReference type="Proteomes" id="UP000198832"/>
    </source>
</evidence>
<keyword evidence="3" id="KW-0136">Cellulose degradation</keyword>
<feature type="active site" description="Proton donor" evidence="1">
    <location>
        <position position="155"/>
    </location>
</feature>
<dbReference type="InterPro" id="IPR036434">
    <property type="entry name" value="Beta_cellobiohydrolase_sf"/>
</dbReference>
<sequence length="358" mass="39164">MSLCSLTQRVLAASVAAVVGLTLASAPPAGATPANPLVGNWGVHTGKWDNTYPAYQHAHGHKKRLYGKVALRPHAAWFTAHTHSISTSLERYIERTQHGDPNKLVQFALFRQWPDREARRHVPLTAADQAAYRSWMDTVAQTIGNRRVMIILEPDLALDAPGGHTADPAVRLSLVRYAAQRLSSLPNATVYLEAGAPDWLKASTATQLLIDAGIGYTRGFALGGTHHTSVGADVNYAAAIASGLAARGYPGKTAVLDTADNGHPFTYQRYRKHHSHKSFLTPITCKRKRQRVCVTLGVPPTTNVTAYSRKLHLNATQNARLATYVDAFVWVGRPWRAGNGKSFSRKRLLQAARTTPFR</sequence>
<dbReference type="EC" id="3.2.1.-" evidence="3"/>
<dbReference type="InterPro" id="IPR016288">
    <property type="entry name" value="Beta_cellobiohydrolase"/>
</dbReference>
<feature type="signal peptide" evidence="3">
    <location>
        <begin position="1"/>
        <end position="31"/>
    </location>
</feature>